<dbReference type="RefSeq" id="WP_121134236.1">
    <property type="nucleotide sequence ID" value="NZ_JBHUFK010000056.1"/>
</dbReference>
<keyword evidence="3" id="KW-1185">Reference proteome</keyword>
<feature type="domain" description="N-acetyltransferase" evidence="1">
    <location>
        <begin position="30"/>
        <end position="182"/>
    </location>
</feature>
<dbReference type="Gene3D" id="3.40.630.30">
    <property type="match status" value="1"/>
</dbReference>
<dbReference type="InterPro" id="IPR016181">
    <property type="entry name" value="Acyl_CoA_acyltransferase"/>
</dbReference>
<comment type="caution">
    <text evidence="2">The sequence shown here is derived from an EMBL/GenBank/DDBJ whole genome shotgun (WGS) entry which is preliminary data.</text>
</comment>
<dbReference type="Pfam" id="PF13302">
    <property type="entry name" value="Acetyltransf_3"/>
    <property type="match status" value="1"/>
</dbReference>
<sequence length="188" mass="21941">MKDPLLIDFPHEFHTERLFIRIPLPGDGEAVYQAMQASKNELIEWLEFARNEDPLETVERNVREAHINFLKRDDLRLHIFHRETGEFIGSTGLHNINWKVPKFEIGYWIDTRYSGKGYMTEAIEGVTMYALYALGANRIEIRCDTKNKKSRAIPERLGYTLEGILRHDSLDTSGIKLRDTCIYAKVRE</sequence>
<dbReference type="Proteomes" id="UP000281813">
    <property type="component" value="Unassembled WGS sequence"/>
</dbReference>
<dbReference type="GO" id="GO:1990189">
    <property type="term" value="F:protein N-terminal-serine acetyltransferase activity"/>
    <property type="evidence" value="ECO:0007669"/>
    <property type="project" value="TreeGrafter"/>
</dbReference>
<accession>A0A494YSD2</accession>
<gene>
    <name evidence="2" type="ORF">D8M05_17780</name>
</gene>
<evidence type="ECO:0000259" key="1">
    <source>
        <dbReference type="PROSITE" id="PS51186"/>
    </source>
</evidence>
<protein>
    <submittedName>
        <fullName evidence="2">N-acetyltransferase</fullName>
    </submittedName>
</protein>
<dbReference type="OrthoDB" id="9799321at2"/>
<evidence type="ECO:0000313" key="3">
    <source>
        <dbReference type="Proteomes" id="UP000281813"/>
    </source>
</evidence>
<dbReference type="SUPFAM" id="SSF55729">
    <property type="entry name" value="Acyl-CoA N-acyltransferases (Nat)"/>
    <property type="match status" value="1"/>
</dbReference>
<dbReference type="PANTHER" id="PTHR43441">
    <property type="entry name" value="RIBOSOMAL-PROTEIN-SERINE ACETYLTRANSFERASE"/>
    <property type="match status" value="1"/>
</dbReference>
<dbReference type="GO" id="GO:0008999">
    <property type="term" value="F:protein-N-terminal-alanine acetyltransferase activity"/>
    <property type="evidence" value="ECO:0007669"/>
    <property type="project" value="TreeGrafter"/>
</dbReference>
<name>A0A494YSD2_9BACI</name>
<evidence type="ECO:0000313" key="2">
    <source>
        <dbReference type="EMBL" id="RKQ12829.1"/>
    </source>
</evidence>
<proteinExistence type="predicted"/>
<dbReference type="InterPro" id="IPR000182">
    <property type="entry name" value="GNAT_dom"/>
</dbReference>
<organism evidence="2 3">
    <name type="scientific">Oceanobacillus bengalensis</name>
    <dbReference type="NCBI Taxonomy" id="1435466"/>
    <lineage>
        <taxon>Bacteria</taxon>
        <taxon>Bacillati</taxon>
        <taxon>Bacillota</taxon>
        <taxon>Bacilli</taxon>
        <taxon>Bacillales</taxon>
        <taxon>Bacillaceae</taxon>
        <taxon>Oceanobacillus</taxon>
    </lineage>
</organism>
<dbReference type="AlphaFoldDB" id="A0A494YSD2"/>
<reference evidence="2 3" key="1">
    <citation type="journal article" date="2015" name="Antonie Van Leeuwenhoek">
        <title>Oceanobacillus bengalensis sp. nov., a bacterium isolated from seawater of the Bay of Bengal.</title>
        <authorList>
            <person name="Yongchang O."/>
            <person name="Xiang W."/>
            <person name="Wang G."/>
        </authorList>
    </citation>
    <scope>NUCLEOTIDE SEQUENCE [LARGE SCALE GENOMIC DNA]</scope>
    <source>
        <strain evidence="2 3">MCCC 1K00260</strain>
    </source>
</reference>
<dbReference type="GO" id="GO:0005737">
    <property type="term" value="C:cytoplasm"/>
    <property type="evidence" value="ECO:0007669"/>
    <property type="project" value="TreeGrafter"/>
</dbReference>
<dbReference type="EMBL" id="RBZO01000039">
    <property type="protein sequence ID" value="RKQ12829.1"/>
    <property type="molecule type" value="Genomic_DNA"/>
</dbReference>
<dbReference type="InterPro" id="IPR051908">
    <property type="entry name" value="Ribosomal_N-acetyltransferase"/>
</dbReference>
<keyword evidence="2" id="KW-0808">Transferase</keyword>
<dbReference type="PANTHER" id="PTHR43441:SF3">
    <property type="entry name" value="ACETYLTRANSFERASE"/>
    <property type="match status" value="1"/>
</dbReference>
<dbReference type="PROSITE" id="PS51186">
    <property type="entry name" value="GNAT"/>
    <property type="match status" value="1"/>
</dbReference>